<comment type="caution">
    <text evidence="2">The sequence shown here is derived from an EMBL/GenBank/DDBJ whole genome shotgun (WGS) entry which is preliminary data.</text>
</comment>
<dbReference type="Proteomes" id="UP001500620">
    <property type="component" value="Unassembled WGS sequence"/>
</dbReference>
<proteinExistence type="predicted"/>
<dbReference type="Gene3D" id="2.120.10.30">
    <property type="entry name" value="TolB, C-terminal domain"/>
    <property type="match status" value="2"/>
</dbReference>
<dbReference type="InterPro" id="IPR013766">
    <property type="entry name" value="Thioredoxin_domain"/>
</dbReference>
<dbReference type="SUPFAM" id="SSF101898">
    <property type="entry name" value="NHL repeat"/>
    <property type="match status" value="1"/>
</dbReference>
<protein>
    <submittedName>
        <fullName evidence="2">Thioredoxin-like domain-containing protein</fullName>
    </submittedName>
</protein>
<dbReference type="InterPro" id="IPR036249">
    <property type="entry name" value="Thioredoxin-like_sf"/>
</dbReference>
<sequence>MTADSPLLKARVRAPELRGRGWLNTGGRDLHLSDLRGKIVLLDFWTFCCINCLHVLDELRPLEERYSDVLVTIGVHSPKFEHEKDAAALAAAVERYGVDHPVLDDPEMLMWQQYAAKAWPTLTVVDPEGYVVANMAGEGHAEGLARLVDELVRLHEARGTLRRGDEAHAVPNPDLTLLRFPSKALALPDGHFLVSDATHQSLAELAADNETLVRRIGTGRRGRKDGTEPEFSEPGGLCLLPPHAAEIAGYDVVVADTVNHLLRGLRLSTGEVTTVAGSGSQWRGTVDFEAHDSLAVDLSSPWDVAWFDGKVVVAMAGIHQLWWFDPVKRTAGMYAGTTVEALKDGPLDEVWMAQPSGLSTSPDGRRLWIADSESSAVRWIEDGEMHTAAGQGLFDFGHVDGPADQALLQHPLGVLALPDGSVLIADTYNGAVRRIAAGQVTTVVDGLQEPSDLVLTAEGDVIVVESGAHRLVRLGAGTLAAAGIDVSGVRHRTERPPTLLSPGEIELDLIFEPAPGQKLDESFGPSTRLEVSASPPELLISGSGVTTALRRTLVLSPDVPAGVLQVVAQAATCDIDAEFPACHLTRQDWGVPIRVEPDGATRLPLILRGMDA</sequence>
<reference evidence="3" key="1">
    <citation type="journal article" date="2019" name="Int. J. Syst. Evol. Microbiol.">
        <title>The Global Catalogue of Microorganisms (GCM) 10K type strain sequencing project: providing services to taxonomists for standard genome sequencing and annotation.</title>
        <authorList>
            <consortium name="The Broad Institute Genomics Platform"/>
            <consortium name="The Broad Institute Genome Sequencing Center for Infectious Disease"/>
            <person name="Wu L."/>
            <person name="Ma J."/>
        </authorList>
    </citation>
    <scope>NUCLEOTIDE SEQUENCE [LARGE SCALE GENOMIC DNA]</scope>
    <source>
        <strain evidence="3">JCM 17441</strain>
    </source>
</reference>
<dbReference type="InterPro" id="IPR011042">
    <property type="entry name" value="6-blade_b-propeller_TolB-like"/>
</dbReference>
<dbReference type="PANTHER" id="PTHR46388">
    <property type="entry name" value="NHL REPEAT-CONTAINING PROTEIN 2"/>
    <property type="match status" value="1"/>
</dbReference>
<gene>
    <name evidence="2" type="ORF">GCM10022255_003780</name>
</gene>
<feature type="domain" description="Thioredoxin" evidence="1">
    <location>
        <begin position="8"/>
        <end position="153"/>
    </location>
</feature>
<name>A0ABP8CUX0_9ACTN</name>
<evidence type="ECO:0000313" key="2">
    <source>
        <dbReference type="EMBL" id="GAA4243686.1"/>
    </source>
</evidence>
<evidence type="ECO:0000259" key="1">
    <source>
        <dbReference type="PROSITE" id="PS51352"/>
    </source>
</evidence>
<dbReference type="CDD" id="cd14951">
    <property type="entry name" value="NHL-2_like"/>
    <property type="match status" value="1"/>
</dbReference>
<dbReference type="InterPro" id="IPR012336">
    <property type="entry name" value="Thioredoxin-like_fold"/>
</dbReference>
<dbReference type="InterPro" id="IPR045302">
    <property type="entry name" value="NHL2_NHL_rpt_dom"/>
</dbReference>
<evidence type="ECO:0000313" key="3">
    <source>
        <dbReference type="Proteomes" id="UP001500620"/>
    </source>
</evidence>
<dbReference type="RefSeq" id="WP_345120466.1">
    <property type="nucleotide sequence ID" value="NZ_BAABAT010000001.1"/>
</dbReference>
<dbReference type="PROSITE" id="PS51352">
    <property type="entry name" value="THIOREDOXIN_2"/>
    <property type="match status" value="1"/>
</dbReference>
<dbReference type="Pfam" id="PF13905">
    <property type="entry name" value="Thioredoxin_8"/>
    <property type="match status" value="1"/>
</dbReference>
<dbReference type="SUPFAM" id="SSF52833">
    <property type="entry name" value="Thioredoxin-like"/>
    <property type="match status" value="1"/>
</dbReference>
<accession>A0ABP8CUX0</accession>
<dbReference type="Gene3D" id="3.40.30.10">
    <property type="entry name" value="Glutaredoxin"/>
    <property type="match status" value="1"/>
</dbReference>
<keyword evidence="3" id="KW-1185">Reference proteome</keyword>
<dbReference type="EMBL" id="BAABAT010000001">
    <property type="protein sequence ID" value="GAA4243686.1"/>
    <property type="molecule type" value="Genomic_DNA"/>
</dbReference>
<dbReference type="PANTHER" id="PTHR46388:SF2">
    <property type="entry name" value="NHL REPEAT-CONTAINING PROTEIN 2"/>
    <property type="match status" value="1"/>
</dbReference>
<organism evidence="2 3">
    <name type="scientific">Dactylosporangium darangshiense</name>
    <dbReference type="NCBI Taxonomy" id="579108"/>
    <lineage>
        <taxon>Bacteria</taxon>
        <taxon>Bacillati</taxon>
        <taxon>Actinomycetota</taxon>
        <taxon>Actinomycetes</taxon>
        <taxon>Micromonosporales</taxon>
        <taxon>Micromonosporaceae</taxon>
        <taxon>Dactylosporangium</taxon>
    </lineage>
</organism>